<dbReference type="OrthoDB" id="9808690at2"/>
<reference evidence="4 5" key="1">
    <citation type="journal article" date="2012" name="Stand. Genomic Sci.">
        <title>Genome sequence of the halotolerant bacterium Corynebacterium halotolerans type strain YIM 70093(T) (= DSM 44683(T)).</title>
        <authorList>
            <person name="Ruckert C."/>
            <person name="Albersmeier A."/>
            <person name="Al-Dilaimi A."/>
            <person name="Niehaus K."/>
            <person name="Szczepanowski R."/>
            <person name="Kalinowski J."/>
        </authorList>
    </citation>
    <scope>NUCLEOTIDE SEQUENCE [LARGE SCALE GENOMIC DNA]</scope>
    <source>
        <strain evidence="4">YIM 70093</strain>
    </source>
</reference>
<organism evidence="4 5">
    <name type="scientific">Corynebacterium halotolerans YIM 70093 = DSM 44683</name>
    <dbReference type="NCBI Taxonomy" id="1121362"/>
    <lineage>
        <taxon>Bacteria</taxon>
        <taxon>Bacillati</taxon>
        <taxon>Actinomycetota</taxon>
        <taxon>Actinomycetes</taxon>
        <taxon>Mycobacteriales</taxon>
        <taxon>Corynebacteriaceae</taxon>
        <taxon>Corynebacterium</taxon>
    </lineage>
</organism>
<accession>M1P164</accession>
<dbReference type="KEGG" id="chn:A605_12620"/>
<protein>
    <recommendedName>
        <fullName evidence="3">DUF5808 domain-containing protein</fullName>
    </recommendedName>
</protein>
<dbReference type="PATRIC" id="fig|1121362.3.peg.2565"/>
<dbReference type="AlphaFoldDB" id="M1P164"/>
<proteinExistence type="predicted"/>
<feature type="domain" description="DUF5808" evidence="3">
    <location>
        <begin position="34"/>
        <end position="58"/>
    </location>
</feature>
<feature type="transmembrane region" description="Helical" evidence="2">
    <location>
        <begin position="60"/>
        <end position="77"/>
    </location>
</feature>
<keyword evidence="5" id="KW-1185">Reference proteome</keyword>
<dbReference type="InterPro" id="IPR043831">
    <property type="entry name" value="DUF5808"/>
</dbReference>
<evidence type="ECO:0000259" key="3">
    <source>
        <dbReference type="Pfam" id="PF19124"/>
    </source>
</evidence>
<dbReference type="Proteomes" id="UP000011723">
    <property type="component" value="Chromosome"/>
</dbReference>
<evidence type="ECO:0000256" key="1">
    <source>
        <dbReference type="SAM" id="MobiDB-lite"/>
    </source>
</evidence>
<dbReference type="Pfam" id="PF19124">
    <property type="entry name" value="DUF5808"/>
    <property type="match status" value="1"/>
</dbReference>
<name>M1P164_9CORY</name>
<keyword evidence="2" id="KW-0472">Membrane</keyword>
<dbReference type="EMBL" id="CP003697">
    <property type="protein sequence ID" value="AGF73520.1"/>
    <property type="molecule type" value="Genomic_DNA"/>
</dbReference>
<keyword evidence="2" id="KW-1133">Transmembrane helix</keyword>
<evidence type="ECO:0000313" key="5">
    <source>
        <dbReference type="Proteomes" id="UP000011723"/>
    </source>
</evidence>
<keyword evidence="2" id="KW-0812">Transmembrane</keyword>
<dbReference type="STRING" id="1121362.A605_12620"/>
<feature type="region of interest" description="Disordered" evidence="1">
    <location>
        <begin position="1"/>
        <end position="21"/>
    </location>
</feature>
<dbReference type="HOGENOM" id="CLU_2616006_0_0_11"/>
<evidence type="ECO:0000256" key="2">
    <source>
        <dbReference type="SAM" id="Phobius"/>
    </source>
</evidence>
<sequence>MTDNSDPPGAPDSPDRDPKKNRNNYFLRVFYHHPEDPDLMVPMRYGSGVDFNYARWPGRAAAILVAAGLAYVLLTALT</sequence>
<gene>
    <name evidence="4" type="ORF">A605_12620</name>
</gene>
<dbReference type="RefSeq" id="WP_015401935.1">
    <property type="nucleotide sequence ID" value="NC_020302.1"/>
</dbReference>
<evidence type="ECO:0000313" key="4">
    <source>
        <dbReference type="EMBL" id="AGF73520.1"/>
    </source>
</evidence>